<dbReference type="RefSeq" id="XP_040757105.1">
    <property type="nucleotide sequence ID" value="XM_040905364.1"/>
</dbReference>
<accession>A0A165ANT4</accession>
<protein>
    <submittedName>
        <fullName evidence="1">Uncharacterized protein</fullName>
    </submittedName>
</protein>
<sequence length="58" mass="6879">ASSSTAFKTFSLINNILDLSPQDEIYRFDPEENRKILRDQPWIRECVYTALWSLAQWT</sequence>
<proteinExistence type="predicted"/>
<feature type="non-terminal residue" evidence="1">
    <location>
        <position position="1"/>
    </location>
</feature>
<gene>
    <name evidence="1" type="ORF">LAESUDRAFT_668073</name>
</gene>
<keyword evidence="2" id="KW-1185">Reference proteome</keyword>
<reference evidence="1 2" key="1">
    <citation type="journal article" date="2016" name="Mol. Biol. Evol.">
        <title>Comparative Genomics of Early-Diverging Mushroom-Forming Fungi Provides Insights into the Origins of Lignocellulose Decay Capabilities.</title>
        <authorList>
            <person name="Nagy L.G."/>
            <person name="Riley R."/>
            <person name="Tritt A."/>
            <person name="Adam C."/>
            <person name="Daum C."/>
            <person name="Floudas D."/>
            <person name="Sun H."/>
            <person name="Yadav J.S."/>
            <person name="Pangilinan J."/>
            <person name="Larsson K.H."/>
            <person name="Matsuura K."/>
            <person name="Barry K."/>
            <person name="Labutti K."/>
            <person name="Kuo R."/>
            <person name="Ohm R.A."/>
            <person name="Bhattacharya S.S."/>
            <person name="Shirouzu T."/>
            <person name="Yoshinaga Y."/>
            <person name="Martin F.M."/>
            <person name="Grigoriev I.V."/>
            <person name="Hibbett D.S."/>
        </authorList>
    </citation>
    <scope>NUCLEOTIDE SEQUENCE [LARGE SCALE GENOMIC DNA]</scope>
    <source>
        <strain evidence="1 2">93-53</strain>
    </source>
</reference>
<evidence type="ECO:0000313" key="1">
    <source>
        <dbReference type="EMBL" id="KZS99364.1"/>
    </source>
</evidence>
<dbReference type="Proteomes" id="UP000076871">
    <property type="component" value="Unassembled WGS sequence"/>
</dbReference>
<dbReference type="GeneID" id="63822394"/>
<dbReference type="AlphaFoldDB" id="A0A165ANT4"/>
<organism evidence="1 2">
    <name type="scientific">Laetiporus sulphureus 93-53</name>
    <dbReference type="NCBI Taxonomy" id="1314785"/>
    <lineage>
        <taxon>Eukaryota</taxon>
        <taxon>Fungi</taxon>
        <taxon>Dikarya</taxon>
        <taxon>Basidiomycota</taxon>
        <taxon>Agaricomycotina</taxon>
        <taxon>Agaricomycetes</taxon>
        <taxon>Polyporales</taxon>
        <taxon>Laetiporus</taxon>
    </lineage>
</organism>
<evidence type="ECO:0000313" key="2">
    <source>
        <dbReference type="Proteomes" id="UP000076871"/>
    </source>
</evidence>
<dbReference type="EMBL" id="KV427974">
    <property type="protein sequence ID" value="KZS99364.1"/>
    <property type="molecule type" value="Genomic_DNA"/>
</dbReference>
<dbReference type="OrthoDB" id="605656at2759"/>
<dbReference type="InParanoid" id="A0A165ANT4"/>
<name>A0A165ANT4_9APHY</name>